<dbReference type="Pfam" id="PF01818">
    <property type="entry name" value="Translat_reg"/>
    <property type="match status" value="1"/>
</dbReference>
<dbReference type="Proteomes" id="UP000260311">
    <property type="component" value="Segment"/>
</dbReference>
<evidence type="ECO:0000256" key="3">
    <source>
        <dbReference type="ARBA" id="ARBA00022491"/>
    </source>
</evidence>
<keyword evidence="4" id="KW-0810">Translation regulation</keyword>
<organism evidence="5 6">
    <name type="scientific">Vibrio phage YC</name>
    <dbReference type="NCBI Taxonomy" id="2267403"/>
    <lineage>
        <taxon>Viruses</taxon>
        <taxon>Duplodnaviria</taxon>
        <taxon>Heunggongvirae</taxon>
        <taxon>Uroviricota</taxon>
        <taxon>Caudoviricetes</taxon>
        <taxon>Pantevenvirales</taxon>
        <taxon>Ackermannviridae</taxon>
        <taxon>Campanilevirus</taxon>
        <taxon>Campanilevirus YC</taxon>
    </lineage>
</organism>
<dbReference type="RefSeq" id="YP_009838350.1">
    <property type="nucleotide sequence ID" value="NC_048709.1"/>
</dbReference>
<evidence type="ECO:0000313" key="6">
    <source>
        <dbReference type="Proteomes" id="UP000260311"/>
    </source>
</evidence>
<evidence type="ECO:0000256" key="2">
    <source>
        <dbReference type="ARBA" id="ARBA00017936"/>
    </source>
</evidence>
<dbReference type="InterPro" id="IPR002702">
    <property type="entry name" value="Transl_repress_RegA"/>
</dbReference>
<proteinExistence type="predicted"/>
<evidence type="ECO:0000256" key="1">
    <source>
        <dbReference type="ARBA" id="ARBA00003563"/>
    </source>
</evidence>
<comment type="function">
    <text evidence="1">Controls the translation of a number of proteins (such as regA itself, rIIB and at least 35 others) by binding to their mRNA.</text>
</comment>
<reference evidence="5 6" key="1">
    <citation type="submission" date="2018-05" db="EMBL/GenBank/DDBJ databases">
        <title>The genome of Vibrio coralliilyticus phage YC.</title>
        <authorList>
            <person name="Benler S."/>
        </authorList>
    </citation>
    <scope>NUCLEOTIDE SEQUENCE [LARGE SCALE GENOMIC DNA]</scope>
</reference>
<keyword evidence="3" id="KW-0678">Repressor</keyword>
<dbReference type="GeneID" id="55608582"/>
<dbReference type="SMR" id="A0A384ZSB0"/>
<dbReference type="InterPro" id="IPR036516">
    <property type="entry name" value="Transl_repress_RegA_sf"/>
</dbReference>
<keyword evidence="6" id="KW-1185">Reference proteome</keyword>
<sequence length="143" mass="16520">MIIQGKSTGEDAVLDTFAYRVTTRVGDSNYFCLVLETLMRMGLCNDTENSVPIIDQQCHCWSVKGGDTYIGHYKALMSMRNEGEFEYTEHDMMILNQTVKLLQQWGFIQVLEEPKINVEGTRSVRIVRAADKGRYIFRSNFKY</sequence>
<evidence type="ECO:0000256" key="4">
    <source>
        <dbReference type="ARBA" id="ARBA00022845"/>
    </source>
</evidence>
<dbReference type="KEGG" id="vg:55608582"/>
<accession>A0A384ZSB0</accession>
<dbReference type="GO" id="GO:0003723">
    <property type="term" value="F:RNA binding"/>
    <property type="evidence" value="ECO:0007669"/>
    <property type="project" value="InterPro"/>
</dbReference>
<name>A0A384ZSB0_9CAUD</name>
<protein>
    <recommendedName>
        <fullName evidence="2">Translation repressor protein</fullName>
    </recommendedName>
</protein>
<evidence type="ECO:0000313" key="5">
    <source>
        <dbReference type="EMBL" id="AXC34504.1"/>
    </source>
</evidence>
<dbReference type="SUPFAM" id="SSF55064">
    <property type="entry name" value="Translational regulator protein regA"/>
    <property type="match status" value="1"/>
</dbReference>
<dbReference type="EMBL" id="MH375644">
    <property type="protein sequence ID" value="AXC34504.1"/>
    <property type="molecule type" value="Genomic_DNA"/>
</dbReference>
<dbReference type="Gene3D" id="3.30.70.650">
    <property type="entry name" value="Translation repressor RegA"/>
    <property type="match status" value="1"/>
</dbReference>